<dbReference type="PANTHER" id="PTHR10491:SF4">
    <property type="entry name" value="METHIONINE ADENOSYLTRANSFERASE 2 SUBUNIT BETA"/>
    <property type="match status" value="1"/>
</dbReference>
<dbReference type="EC" id="1.1.1.133" evidence="3 6"/>
<dbReference type="EMBL" id="LWHJ01000022">
    <property type="protein sequence ID" value="OAQ40421.1"/>
    <property type="molecule type" value="Genomic_DNA"/>
</dbReference>
<dbReference type="Proteomes" id="UP000078459">
    <property type="component" value="Unassembled WGS sequence"/>
</dbReference>
<comment type="function">
    <text evidence="6">Catalyzes the reduction of dTDP-6-deoxy-L-lyxo-4-hexulose to yield dTDP-L-rhamnose.</text>
</comment>
<evidence type="ECO:0000256" key="2">
    <source>
        <dbReference type="ARBA" id="ARBA00010944"/>
    </source>
</evidence>
<organism evidence="8 9">
    <name type="scientific">Pedobacter psychrophilus</name>
    <dbReference type="NCBI Taxonomy" id="1826909"/>
    <lineage>
        <taxon>Bacteria</taxon>
        <taxon>Pseudomonadati</taxon>
        <taxon>Bacteroidota</taxon>
        <taxon>Sphingobacteriia</taxon>
        <taxon>Sphingobacteriales</taxon>
        <taxon>Sphingobacteriaceae</taxon>
        <taxon>Pedobacter</taxon>
    </lineage>
</organism>
<dbReference type="GO" id="GO:0008831">
    <property type="term" value="F:dTDP-4-dehydrorhamnose reductase activity"/>
    <property type="evidence" value="ECO:0007669"/>
    <property type="project" value="UniProtKB-EC"/>
</dbReference>
<reference evidence="8 9" key="1">
    <citation type="submission" date="2016-04" db="EMBL/GenBank/DDBJ databases">
        <authorList>
            <person name="Evans L.H."/>
            <person name="Alamgir A."/>
            <person name="Owens N."/>
            <person name="Weber N.D."/>
            <person name="Virtaneva K."/>
            <person name="Barbian K."/>
            <person name="Babar A."/>
            <person name="Rosenke K."/>
        </authorList>
    </citation>
    <scope>NUCLEOTIDE SEQUENCE [LARGE SCALE GENOMIC DNA]</scope>
    <source>
        <strain evidence="8 9">CCM 8644</strain>
    </source>
</reference>
<feature type="domain" description="RmlD-like substrate binding" evidence="7">
    <location>
        <begin position="3"/>
        <end position="297"/>
    </location>
</feature>
<dbReference type="UniPathway" id="UPA00124"/>
<name>A0A179DHC3_9SPHI</name>
<evidence type="ECO:0000256" key="3">
    <source>
        <dbReference type="ARBA" id="ARBA00012929"/>
    </source>
</evidence>
<dbReference type="Pfam" id="PF04321">
    <property type="entry name" value="RmlD_sub_bind"/>
    <property type="match status" value="1"/>
</dbReference>
<dbReference type="CDD" id="cd05254">
    <property type="entry name" value="dTDP_HR_like_SDR_e"/>
    <property type="match status" value="1"/>
</dbReference>
<evidence type="ECO:0000259" key="7">
    <source>
        <dbReference type="Pfam" id="PF04321"/>
    </source>
</evidence>
<dbReference type="InterPro" id="IPR036291">
    <property type="entry name" value="NAD(P)-bd_dom_sf"/>
</dbReference>
<evidence type="ECO:0000313" key="9">
    <source>
        <dbReference type="Proteomes" id="UP000078459"/>
    </source>
</evidence>
<dbReference type="OrthoDB" id="9803892at2"/>
<dbReference type="InterPro" id="IPR029903">
    <property type="entry name" value="RmlD-like-bd"/>
</dbReference>
<proteinExistence type="inferred from homology"/>
<comment type="pathway">
    <text evidence="1 6">Carbohydrate biosynthesis; dTDP-L-rhamnose biosynthesis.</text>
</comment>
<dbReference type="AlphaFoldDB" id="A0A179DHC3"/>
<dbReference type="SUPFAM" id="SSF51735">
    <property type="entry name" value="NAD(P)-binding Rossmann-fold domains"/>
    <property type="match status" value="1"/>
</dbReference>
<evidence type="ECO:0000313" key="8">
    <source>
        <dbReference type="EMBL" id="OAQ40421.1"/>
    </source>
</evidence>
<evidence type="ECO:0000256" key="6">
    <source>
        <dbReference type="RuleBase" id="RU364082"/>
    </source>
</evidence>
<dbReference type="PANTHER" id="PTHR10491">
    <property type="entry name" value="DTDP-4-DEHYDRORHAMNOSE REDUCTASE"/>
    <property type="match status" value="1"/>
</dbReference>
<dbReference type="Gene3D" id="3.40.50.720">
    <property type="entry name" value="NAD(P)-binding Rossmann-like Domain"/>
    <property type="match status" value="1"/>
</dbReference>
<comment type="caution">
    <text evidence="8">The sequence shown here is derived from an EMBL/GenBank/DDBJ whole genome shotgun (WGS) entry which is preliminary data.</text>
</comment>
<comment type="catalytic activity">
    <reaction evidence="5">
        <text>dTDP-beta-L-rhamnose + NADP(+) = dTDP-4-dehydro-beta-L-rhamnose + NADPH + H(+)</text>
        <dbReference type="Rhea" id="RHEA:21796"/>
        <dbReference type="ChEBI" id="CHEBI:15378"/>
        <dbReference type="ChEBI" id="CHEBI:57510"/>
        <dbReference type="ChEBI" id="CHEBI:57783"/>
        <dbReference type="ChEBI" id="CHEBI:58349"/>
        <dbReference type="ChEBI" id="CHEBI:62830"/>
        <dbReference type="EC" id="1.1.1.133"/>
    </reaction>
</comment>
<keyword evidence="9" id="KW-1185">Reference proteome</keyword>
<evidence type="ECO:0000256" key="1">
    <source>
        <dbReference type="ARBA" id="ARBA00004781"/>
    </source>
</evidence>
<dbReference type="GO" id="GO:0019305">
    <property type="term" value="P:dTDP-rhamnose biosynthetic process"/>
    <property type="evidence" value="ECO:0007669"/>
    <property type="project" value="UniProtKB-UniPathway"/>
</dbReference>
<gene>
    <name evidence="8" type="ORF">A5893_05590</name>
</gene>
<keyword evidence="6" id="KW-0560">Oxidoreductase</keyword>
<reference evidence="8 9" key="2">
    <citation type="submission" date="2016-06" db="EMBL/GenBank/DDBJ databases">
        <title>Pedobacter psychrophilus sp. nov., isolated from Antarctic fragmentary rock.</title>
        <authorList>
            <person name="Svec P."/>
        </authorList>
    </citation>
    <scope>NUCLEOTIDE SEQUENCE [LARGE SCALE GENOMIC DNA]</scope>
    <source>
        <strain evidence="8 9">CCM 8644</strain>
    </source>
</reference>
<dbReference type="RefSeq" id="WP_068821659.1">
    <property type="nucleotide sequence ID" value="NZ_LWHJ01000022.1"/>
</dbReference>
<keyword evidence="6" id="KW-0521">NADP</keyword>
<evidence type="ECO:0000256" key="4">
    <source>
        <dbReference type="ARBA" id="ARBA00017099"/>
    </source>
</evidence>
<protein>
    <recommendedName>
        <fullName evidence="4 6">dTDP-4-dehydrorhamnose reductase</fullName>
        <ecNumber evidence="3 6">1.1.1.133</ecNumber>
    </recommendedName>
</protein>
<dbReference type="InterPro" id="IPR005913">
    <property type="entry name" value="dTDP_dehydrorham_reduct"/>
</dbReference>
<comment type="similarity">
    <text evidence="2 6">Belongs to the dTDP-4-dehydrorhamnose reductase family.</text>
</comment>
<sequence length="304" mass="33964">MKKVLVTGSNGLLGQKLTERILKENDFELVATAKGENRFSVKEGYTYEEMDILEYDSLDNVIGKFLPNAVINTAAMTNVDTCETEREACWALNVTAVENLIKVCKKHDVQLIHLSTDFIFDGLAGPYLEDASPCPVSYYGESKLAAENLLKKSDINWTILRTIIVYGIVNDMSRSNIVLWAKGALEKGNTINVVNDQWRMPTLAEDLADICLLAAEKKAQGIFNASGKDMLSIIEMVEQVADFYQLDKTLINPISSSSLNQAAKRPVKTGFILDKSIKELGYNPRSFYEGMKIMQQQVEKLQTN</sequence>
<dbReference type="STRING" id="1826909.A5893_05590"/>
<evidence type="ECO:0000256" key="5">
    <source>
        <dbReference type="ARBA" id="ARBA00048200"/>
    </source>
</evidence>
<accession>A0A179DHC3</accession>